<dbReference type="EMBL" id="JACSPU010000001">
    <property type="protein sequence ID" value="MBD8013853.1"/>
    <property type="molecule type" value="Genomic_DNA"/>
</dbReference>
<comment type="caution">
    <text evidence="1">The sequence shown here is derived from an EMBL/GenBank/DDBJ whole genome shotgun (WGS) entry which is preliminary data.</text>
</comment>
<accession>A0ABR8W9Z6</accession>
<dbReference type="Proteomes" id="UP000658980">
    <property type="component" value="Unassembled WGS sequence"/>
</dbReference>
<keyword evidence="2" id="KW-1185">Reference proteome</keyword>
<protein>
    <submittedName>
        <fullName evidence="1">Uncharacterized protein</fullName>
    </submittedName>
</protein>
<proteinExistence type="predicted"/>
<dbReference type="RefSeq" id="WP_191714065.1">
    <property type="nucleotide sequence ID" value="NZ_JACSPU010000001.1"/>
</dbReference>
<sequence length="101" mass="11909">MKIDPARKYVLLSVKWTKNTLVFWGSLTDDNEKCSYGGYTDDIDSCERYTLEEIKNESSYFYEYGGEPFYKLKKMEQDGTWAIRVDELDKLGRKSTCYLLN</sequence>
<evidence type="ECO:0000313" key="1">
    <source>
        <dbReference type="EMBL" id="MBD8013853.1"/>
    </source>
</evidence>
<organism evidence="1 2">
    <name type="scientific">Planococcus wigleyi</name>
    <dbReference type="NCBI Taxonomy" id="2762216"/>
    <lineage>
        <taxon>Bacteria</taxon>
        <taxon>Bacillati</taxon>
        <taxon>Bacillota</taxon>
        <taxon>Bacilli</taxon>
        <taxon>Bacillales</taxon>
        <taxon>Caryophanaceae</taxon>
        <taxon>Planococcus</taxon>
    </lineage>
</organism>
<gene>
    <name evidence="1" type="ORF">H9630_03400</name>
</gene>
<evidence type="ECO:0000313" key="2">
    <source>
        <dbReference type="Proteomes" id="UP000658980"/>
    </source>
</evidence>
<reference evidence="1 2" key="1">
    <citation type="submission" date="2020-08" db="EMBL/GenBank/DDBJ databases">
        <title>A Genomic Blueprint of the Chicken Gut Microbiome.</title>
        <authorList>
            <person name="Gilroy R."/>
            <person name="Ravi A."/>
            <person name="Getino M."/>
            <person name="Pursley I."/>
            <person name="Horton D.L."/>
            <person name="Alikhan N.-F."/>
            <person name="Baker D."/>
            <person name="Gharbi K."/>
            <person name="Hall N."/>
            <person name="Watson M."/>
            <person name="Adriaenssens E.M."/>
            <person name="Foster-Nyarko E."/>
            <person name="Jarju S."/>
            <person name="Secka A."/>
            <person name="Antonio M."/>
            <person name="Oren A."/>
            <person name="Chaudhuri R."/>
            <person name="La Ragione R.M."/>
            <person name="Hildebrand F."/>
            <person name="Pallen M.J."/>
        </authorList>
    </citation>
    <scope>NUCLEOTIDE SEQUENCE [LARGE SCALE GENOMIC DNA]</scope>
    <source>
        <strain evidence="1 2">Sa1BUA13</strain>
    </source>
</reference>
<name>A0ABR8W9Z6_9BACL</name>